<feature type="transmembrane region" description="Helical" evidence="6">
    <location>
        <begin position="212"/>
        <end position="231"/>
    </location>
</feature>
<keyword evidence="3 6" id="KW-1133">Transmembrane helix</keyword>
<sequence>MMNPQKSSTNGVCETESTKKFITKMVLFVCLLLMILIFSVFGPKVWLEESLLFVHSGNKLTSSFNNLQTFHEELSAGLQLYNSENNFKQMDITIQVNLTGIDKFGSWDLGSTNHKRTLTCKSNSNCTRIMIVNNELIYYPNYTVSASWEFERSDDYLHKAYIIYIFKNTRGTVILSLLKYCFVIFACGLIFIGTYLLQNVDVTDLNFEQKSMAYLLFFLIFFNDPFNPLRYMIHSPFPEIVSALFTAIFSFLVGFILLCSFGVFYVPEQERKIKKFYLPRLLVTLPVPLILILTYLFIKIETIEDIQFSSLYDFEGIEYIGIALIVFFLIYLIYLIIVIVKANKHLKDNGKNFKKFRFILTTFIILFLFTIILVIISEFGILENNFITQIGGYIIINFYIMILFLGYLPENSLKKKLQNSNFFKEDNEEDKKMLELNSNDSDHSNSSEDEKILNNTQLTGKSSDSSDNDMESDKSKESENEN</sequence>
<feature type="compositionally biased region" description="Basic and acidic residues" evidence="5">
    <location>
        <begin position="433"/>
        <end position="452"/>
    </location>
</feature>
<dbReference type="InterPro" id="IPR047843">
    <property type="entry name" value="WLS-like_TM"/>
</dbReference>
<feature type="domain" description="Wntless-like transmembrane" evidence="7">
    <location>
        <begin position="175"/>
        <end position="410"/>
    </location>
</feature>
<evidence type="ECO:0000256" key="5">
    <source>
        <dbReference type="SAM" id="MobiDB-lite"/>
    </source>
</evidence>
<dbReference type="Pfam" id="PF06664">
    <property type="entry name" value="WLS-like_TM"/>
    <property type="match status" value="1"/>
</dbReference>
<evidence type="ECO:0000256" key="2">
    <source>
        <dbReference type="ARBA" id="ARBA00022692"/>
    </source>
</evidence>
<organism evidence="8 9">
    <name type="scientific">Anaeramoeba flamelloides</name>
    <dbReference type="NCBI Taxonomy" id="1746091"/>
    <lineage>
        <taxon>Eukaryota</taxon>
        <taxon>Metamonada</taxon>
        <taxon>Anaeramoebidae</taxon>
        <taxon>Anaeramoeba</taxon>
    </lineage>
</organism>
<comment type="subcellular location">
    <subcellularLocation>
        <location evidence="1">Membrane</location>
        <topology evidence="1">Multi-pass membrane protein</topology>
    </subcellularLocation>
</comment>
<keyword evidence="4 6" id="KW-0472">Membrane</keyword>
<dbReference type="PANTHER" id="PTHR31918">
    <property type="entry name" value="TRANSMEMBRANE PROTEIN 181"/>
    <property type="match status" value="1"/>
</dbReference>
<evidence type="ECO:0000259" key="7">
    <source>
        <dbReference type="Pfam" id="PF06664"/>
    </source>
</evidence>
<feature type="transmembrane region" description="Helical" evidence="6">
    <location>
        <begin position="21"/>
        <end position="41"/>
    </location>
</feature>
<gene>
    <name evidence="8" type="ORF">M0813_16307</name>
</gene>
<feature type="transmembrane region" description="Helical" evidence="6">
    <location>
        <begin position="243"/>
        <end position="266"/>
    </location>
</feature>
<evidence type="ECO:0000256" key="4">
    <source>
        <dbReference type="ARBA" id="ARBA00023136"/>
    </source>
</evidence>
<evidence type="ECO:0000313" key="8">
    <source>
        <dbReference type="EMBL" id="KAJ6250251.1"/>
    </source>
</evidence>
<dbReference type="PANTHER" id="PTHR31918:SF1">
    <property type="entry name" value="TRANSMEMBRANE PROTEIN 181"/>
    <property type="match status" value="1"/>
</dbReference>
<reference evidence="8" key="1">
    <citation type="submission" date="2022-08" db="EMBL/GenBank/DDBJ databases">
        <title>Novel sulfate-reducing endosymbionts in the free-living metamonad Anaeramoeba.</title>
        <authorList>
            <person name="Jerlstrom-Hultqvist J."/>
            <person name="Cepicka I."/>
            <person name="Gallot-Lavallee L."/>
            <person name="Salas-Leiva D."/>
            <person name="Curtis B.A."/>
            <person name="Zahonova K."/>
            <person name="Pipaliya S."/>
            <person name="Dacks J."/>
            <person name="Roger A.J."/>
        </authorList>
    </citation>
    <scope>NUCLEOTIDE SEQUENCE</scope>
    <source>
        <strain evidence="8">Schooner1</strain>
    </source>
</reference>
<dbReference type="EMBL" id="JAOAOG010000084">
    <property type="protein sequence ID" value="KAJ6250251.1"/>
    <property type="molecule type" value="Genomic_DNA"/>
</dbReference>
<dbReference type="Proteomes" id="UP001150062">
    <property type="component" value="Unassembled WGS sequence"/>
</dbReference>
<protein>
    <submittedName>
        <fullName evidence="8">Transmembrane protein</fullName>
    </submittedName>
</protein>
<feature type="transmembrane region" description="Helical" evidence="6">
    <location>
        <begin position="358"/>
        <end position="380"/>
    </location>
</feature>
<evidence type="ECO:0000256" key="3">
    <source>
        <dbReference type="ARBA" id="ARBA00022989"/>
    </source>
</evidence>
<keyword evidence="2 6" id="KW-0812">Transmembrane</keyword>
<keyword evidence="9" id="KW-1185">Reference proteome</keyword>
<evidence type="ECO:0000256" key="1">
    <source>
        <dbReference type="ARBA" id="ARBA00004141"/>
    </source>
</evidence>
<dbReference type="InterPro" id="IPR040416">
    <property type="entry name" value="TMEM181"/>
</dbReference>
<feature type="compositionally biased region" description="Basic and acidic residues" evidence="5">
    <location>
        <begin position="471"/>
        <end position="482"/>
    </location>
</feature>
<evidence type="ECO:0000256" key="6">
    <source>
        <dbReference type="SAM" id="Phobius"/>
    </source>
</evidence>
<feature type="transmembrane region" description="Helical" evidence="6">
    <location>
        <begin position="278"/>
        <end position="298"/>
    </location>
</feature>
<feature type="transmembrane region" description="Helical" evidence="6">
    <location>
        <begin position="386"/>
        <end position="408"/>
    </location>
</feature>
<name>A0ABQ8Z036_9EUKA</name>
<accession>A0ABQ8Z036</accession>
<evidence type="ECO:0000313" key="9">
    <source>
        <dbReference type="Proteomes" id="UP001150062"/>
    </source>
</evidence>
<comment type="caution">
    <text evidence="8">The sequence shown here is derived from an EMBL/GenBank/DDBJ whole genome shotgun (WGS) entry which is preliminary data.</text>
</comment>
<feature type="region of interest" description="Disordered" evidence="5">
    <location>
        <begin position="433"/>
        <end position="482"/>
    </location>
</feature>
<feature type="transmembrane region" description="Helical" evidence="6">
    <location>
        <begin position="177"/>
        <end position="200"/>
    </location>
</feature>
<feature type="transmembrane region" description="Helical" evidence="6">
    <location>
        <begin position="318"/>
        <end position="337"/>
    </location>
</feature>
<proteinExistence type="predicted"/>